<dbReference type="EMBL" id="LCTV02000008">
    <property type="protein sequence ID" value="PRQ73345.1"/>
    <property type="molecule type" value="Genomic_DNA"/>
</dbReference>
<evidence type="ECO:0000313" key="2">
    <source>
        <dbReference type="EMBL" id="PRQ73345.1"/>
    </source>
</evidence>
<comment type="caution">
    <text evidence="2">The sequence shown here is derived from an EMBL/GenBank/DDBJ whole genome shotgun (WGS) entry which is preliminary data.</text>
</comment>
<proteinExistence type="predicted"/>
<evidence type="ECO:0000256" key="1">
    <source>
        <dbReference type="SAM" id="SignalP"/>
    </source>
</evidence>
<protein>
    <submittedName>
        <fullName evidence="2">Uncharacterized protein</fullName>
    </submittedName>
</protein>
<feature type="chain" id="PRO_5015672232" evidence="1">
    <location>
        <begin position="20"/>
        <end position="136"/>
    </location>
</feature>
<accession>A0A2T0A5R0</accession>
<organism evidence="2 3">
    <name type="scientific">Rhodotorula toruloides</name>
    <name type="common">Yeast</name>
    <name type="synonym">Rhodosporidium toruloides</name>
    <dbReference type="NCBI Taxonomy" id="5286"/>
    <lineage>
        <taxon>Eukaryota</taxon>
        <taxon>Fungi</taxon>
        <taxon>Dikarya</taxon>
        <taxon>Basidiomycota</taxon>
        <taxon>Pucciniomycotina</taxon>
        <taxon>Microbotryomycetes</taxon>
        <taxon>Sporidiobolales</taxon>
        <taxon>Sporidiobolaceae</taxon>
        <taxon>Rhodotorula</taxon>
    </lineage>
</organism>
<gene>
    <name evidence="2" type="ORF">AAT19DRAFT_16098</name>
</gene>
<dbReference type="AlphaFoldDB" id="A0A2T0A5R0"/>
<reference evidence="2 3" key="1">
    <citation type="journal article" date="2018" name="Elife">
        <title>Functional genomics of lipid metabolism in the oleaginous yeast Rhodosporidium toruloides.</title>
        <authorList>
            <person name="Coradetti S.T."/>
            <person name="Pinel D."/>
            <person name="Geiselman G."/>
            <person name="Ito M."/>
            <person name="Mondo S."/>
            <person name="Reilly M.C."/>
            <person name="Cheng Y.F."/>
            <person name="Bauer S."/>
            <person name="Grigoriev I."/>
            <person name="Gladden J.M."/>
            <person name="Simmons B.A."/>
            <person name="Brem R."/>
            <person name="Arkin A.P."/>
            <person name="Skerker J.M."/>
        </authorList>
    </citation>
    <scope>NUCLEOTIDE SEQUENCE [LARGE SCALE GENOMIC DNA]</scope>
    <source>
        <strain evidence="2 3">NBRC 0880</strain>
    </source>
</reference>
<keyword evidence="1" id="KW-0732">Signal</keyword>
<feature type="signal peptide" evidence="1">
    <location>
        <begin position="1"/>
        <end position="19"/>
    </location>
</feature>
<evidence type="ECO:0000313" key="3">
    <source>
        <dbReference type="Proteomes" id="UP000239560"/>
    </source>
</evidence>
<name>A0A2T0A5R0_RHOTO</name>
<dbReference type="OrthoDB" id="10490881at2759"/>
<sequence length="136" mass="14757">MLLVCLATAVLAFFTLSKASNSSSETLPDLDPADLPDPRTLIYKEVCFRNVFDDAVRADDLLTTAQIATKDSNNHRIFCRTGTKEDFDPITDNVEEGEGEGQGVVVGFEEFCYRMRKAKGDVGKEGGAGASAKKSK</sequence>
<dbReference type="Proteomes" id="UP000239560">
    <property type="component" value="Unassembled WGS sequence"/>
</dbReference>